<gene>
    <name evidence="6" type="ORF">S06H3_34249</name>
</gene>
<evidence type="ECO:0000256" key="1">
    <source>
        <dbReference type="ARBA" id="ARBA00001911"/>
    </source>
</evidence>
<dbReference type="GO" id="GO:0033353">
    <property type="term" value="P:S-adenosylmethionine cycle"/>
    <property type="evidence" value="ECO:0007669"/>
    <property type="project" value="TreeGrafter"/>
</dbReference>
<dbReference type="InterPro" id="IPR036291">
    <property type="entry name" value="NAD(P)-bd_dom_sf"/>
</dbReference>
<dbReference type="SUPFAM" id="SSF52283">
    <property type="entry name" value="Formate/glycerate dehydrogenase catalytic domain-like"/>
    <property type="match status" value="1"/>
</dbReference>
<dbReference type="EMBL" id="BARV01020535">
    <property type="protein sequence ID" value="GAI28421.1"/>
    <property type="molecule type" value="Genomic_DNA"/>
</dbReference>
<dbReference type="InterPro" id="IPR015878">
    <property type="entry name" value="Ado_hCys_hydrolase_NAD-bd"/>
</dbReference>
<feature type="non-terminal residue" evidence="6">
    <location>
        <position position="1"/>
    </location>
</feature>
<dbReference type="Pfam" id="PF00670">
    <property type="entry name" value="AdoHcyase_NAD"/>
    <property type="match status" value="1"/>
</dbReference>
<protein>
    <recommendedName>
        <fullName evidence="5">S-adenosyl-L-homocysteine hydrolase NAD binding domain-containing protein</fullName>
    </recommendedName>
</protein>
<dbReference type="InterPro" id="IPR000043">
    <property type="entry name" value="Adenosylhomocysteinase-like"/>
</dbReference>
<keyword evidence="4" id="KW-0520">NAD</keyword>
<evidence type="ECO:0000256" key="4">
    <source>
        <dbReference type="ARBA" id="ARBA00023027"/>
    </source>
</evidence>
<name>X1NDY6_9ZZZZ</name>
<accession>X1NDY6</accession>
<dbReference type="GO" id="GO:0005829">
    <property type="term" value="C:cytosol"/>
    <property type="evidence" value="ECO:0007669"/>
    <property type="project" value="TreeGrafter"/>
</dbReference>
<dbReference type="InterPro" id="IPR042172">
    <property type="entry name" value="Adenosylhomocyst_ase-like_sf"/>
</dbReference>
<feature type="domain" description="S-adenosyl-L-homocysteine hydrolase NAD binding" evidence="5">
    <location>
        <begin position="1"/>
        <end position="79"/>
    </location>
</feature>
<comment type="caution">
    <text evidence="6">The sequence shown here is derived from an EMBL/GenBank/DDBJ whole genome shotgun (WGS) entry which is preliminary data.</text>
</comment>
<dbReference type="PANTHER" id="PTHR23420">
    <property type="entry name" value="ADENOSYLHOMOCYSTEINASE"/>
    <property type="match status" value="1"/>
</dbReference>
<reference evidence="6" key="1">
    <citation type="journal article" date="2014" name="Front. Microbiol.">
        <title>High frequency of phylogenetically diverse reductive dehalogenase-homologous genes in deep subseafloor sedimentary metagenomes.</title>
        <authorList>
            <person name="Kawai M."/>
            <person name="Futagami T."/>
            <person name="Toyoda A."/>
            <person name="Takaki Y."/>
            <person name="Nishi S."/>
            <person name="Hori S."/>
            <person name="Arai W."/>
            <person name="Tsubouchi T."/>
            <person name="Morono Y."/>
            <person name="Uchiyama I."/>
            <person name="Ito T."/>
            <person name="Fujiyama A."/>
            <person name="Inagaki F."/>
            <person name="Takami H."/>
        </authorList>
    </citation>
    <scope>NUCLEOTIDE SEQUENCE</scope>
    <source>
        <strain evidence="6">Expedition CK06-06</strain>
    </source>
</reference>
<dbReference type="Gene3D" id="3.40.50.720">
    <property type="entry name" value="NAD(P)-binding Rossmann-like Domain"/>
    <property type="match status" value="1"/>
</dbReference>
<dbReference type="SUPFAM" id="SSF51735">
    <property type="entry name" value="NAD(P)-binding Rossmann-fold domains"/>
    <property type="match status" value="1"/>
</dbReference>
<evidence type="ECO:0000256" key="2">
    <source>
        <dbReference type="ARBA" id="ARBA00007122"/>
    </source>
</evidence>
<evidence type="ECO:0000256" key="3">
    <source>
        <dbReference type="ARBA" id="ARBA00022563"/>
    </source>
</evidence>
<proteinExistence type="inferred from homology"/>
<evidence type="ECO:0000313" key="6">
    <source>
        <dbReference type="EMBL" id="GAI28421.1"/>
    </source>
</evidence>
<evidence type="ECO:0000259" key="5">
    <source>
        <dbReference type="SMART" id="SM00997"/>
    </source>
</evidence>
<dbReference type="GO" id="GO:0004013">
    <property type="term" value="F:adenosylhomocysteinase activity"/>
    <property type="evidence" value="ECO:0007669"/>
    <property type="project" value="TreeGrafter"/>
</dbReference>
<organism evidence="6">
    <name type="scientific">marine sediment metagenome</name>
    <dbReference type="NCBI Taxonomy" id="412755"/>
    <lineage>
        <taxon>unclassified sequences</taxon>
        <taxon>metagenomes</taxon>
        <taxon>ecological metagenomes</taxon>
    </lineage>
</organism>
<sequence length="153" mass="17283">TTTGNLKVIREEHMRVMKDGAILCNAGHFNVEIDIPALRKLAVKRREVLEDVEEFQLKGGKRLYLLAEGRLVNLAGKRSLGHPMEIMDMSFALQALSVEYIAKHAGELEPKVYEVPADIDREVAELKLKSIGAELEKPTKEQLEYLRSWRAGT</sequence>
<dbReference type="GO" id="GO:0006730">
    <property type="term" value="P:one-carbon metabolic process"/>
    <property type="evidence" value="ECO:0007669"/>
    <property type="project" value="UniProtKB-KW"/>
</dbReference>
<keyword evidence="3" id="KW-0554">One-carbon metabolism</keyword>
<dbReference type="PANTHER" id="PTHR23420:SF0">
    <property type="entry name" value="ADENOSYLHOMOCYSTEINASE"/>
    <property type="match status" value="1"/>
</dbReference>
<comment type="cofactor">
    <cofactor evidence="1">
        <name>NAD(+)</name>
        <dbReference type="ChEBI" id="CHEBI:57540"/>
    </cofactor>
</comment>
<dbReference type="Gene3D" id="3.40.50.1480">
    <property type="entry name" value="Adenosylhomocysteinase-like"/>
    <property type="match status" value="1"/>
</dbReference>
<comment type="similarity">
    <text evidence="2">Belongs to the adenosylhomocysteinase family.</text>
</comment>
<dbReference type="SMART" id="SM00997">
    <property type="entry name" value="AdoHcyase_NAD"/>
    <property type="match status" value="1"/>
</dbReference>
<dbReference type="AlphaFoldDB" id="X1NDY6"/>